<keyword evidence="6 12" id="KW-0560">Oxidoreductase</keyword>
<dbReference type="InterPro" id="IPR050151">
    <property type="entry name" value="Class-I_Pyr_Nuc-Dis_Oxidored"/>
</dbReference>
<dbReference type="PRINTS" id="PR00368">
    <property type="entry name" value="FADPNR"/>
</dbReference>
<dbReference type="Gene3D" id="3.50.50.60">
    <property type="entry name" value="FAD/NAD(P)-binding domain"/>
    <property type="match status" value="2"/>
</dbReference>
<dbReference type="InterPro" id="IPR023753">
    <property type="entry name" value="FAD/NAD-binding_dom"/>
</dbReference>
<dbReference type="RefSeq" id="WP_184619507.1">
    <property type="nucleotide sequence ID" value="NZ_JACHEX010000003.1"/>
</dbReference>
<keyword evidence="7 10" id="KW-0520">NAD</keyword>
<feature type="binding site" evidence="10">
    <location>
        <begin position="304"/>
        <end position="307"/>
    </location>
    <ligand>
        <name>FAD</name>
        <dbReference type="ChEBI" id="CHEBI:57692"/>
    </ligand>
</feature>
<evidence type="ECO:0000259" key="13">
    <source>
        <dbReference type="Pfam" id="PF02852"/>
    </source>
</evidence>
<dbReference type="PRINTS" id="PR00411">
    <property type="entry name" value="PNDRDTASEI"/>
</dbReference>
<dbReference type="PIRSF" id="PIRSF000350">
    <property type="entry name" value="Mercury_reductase_MerA"/>
    <property type="match status" value="1"/>
</dbReference>
<accession>A0A841GGS2</accession>
<dbReference type="GO" id="GO:0004148">
    <property type="term" value="F:dihydrolipoyl dehydrogenase (NADH) activity"/>
    <property type="evidence" value="ECO:0007669"/>
    <property type="project" value="UniProtKB-EC"/>
</dbReference>
<keyword evidence="16" id="KW-1185">Reference proteome</keyword>
<dbReference type="InterPro" id="IPR006258">
    <property type="entry name" value="Lipoamide_DH"/>
</dbReference>
<feature type="binding site" evidence="10">
    <location>
        <position position="260"/>
    </location>
    <ligand>
        <name>NAD(+)</name>
        <dbReference type="ChEBI" id="CHEBI:57540"/>
    </ligand>
</feature>
<evidence type="ECO:0000256" key="1">
    <source>
        <dbReference type="ARBA" id="ARBA00004496"/>
    </source>
</evidence>
<dbReference type="SUPFAM" id="SSF55424">
    <property type="entry name" value="FAD/NAD-linked reductases, dimerisation (C-terminal) domain"/>
    <property type="match status" value="1"/>
</dbReference>
<dbReference type="PANTHER" id="PTHR22912:SF217">
    <property type="entry name" value="DIHYDROLIPOYL DEHYDROGENASE"/>
    <property type="match status" value="1"/>
</dbReference>
<dbReference type="Proteomes" id="UP000555828">
    <property type="component" value="Unassembled WGS sequence"/>
</dbReference>
<evidence type="ECO:0000259" key="14">
    <source>
        <dbReference type="Pfam" id="PF07992"/>
    </source>
</evidence>
<dbReference type="GO" id="GO:0050660">
    <property type="term" value="F:flavin adenine dinucleotide binding"/>
    <property type="evidence" value="ECO:0007669"/>
    <property type="project" value="InterPro"/>
</dbReference>
<feature type="domain" description="Pyridine nucleotide-disulphide oxidoreductase dimerisation" evidence="13">
    <location>
        <begin position="332"/>
        <end position="435"/>
    </location>
</feature>
<evidence type="ECO:0000313" key="15">
    <source>
        <dbReference type="EMBL" id="MBB6062876.1"/>
    </source>
</evidence>
<keyword evidence="10" id="KW-0547">Nucleotide-binding</keyword>
<evidence type="ECO:0000256" key="4">
    <source>
        <dbReference type="ARBA" id="ARBA00022630"/>
    </source>
</evidence>
<sequence length="447" mass="49250">MYEAIVIGGGPGGYVAAIRLSQLGKKVAIVEKEEFGGTCTNKGCIPTKAMLTASHLFTEINEKAKKFGILVDNVSYDLSLIMKHMQKSVTMSRKGIEFLMKKNKIEVFKDKAILKDKNTILLEKSGQEIEGENIILAHGSVPVVFPPFDQIEGIWTSDDVFKMEKMPESILIIGGGVIGVEFATFFSSFGVDVTIVELAEHILPNEDSDVAEEVKKALKKNKVKIIEGEKVEGVEKKGEKYIAKVAGKEIEVEKVLLAVGRRPNISEDIKGLGIEIERGVKTDKRMRTNIDNIYAIGDIRGQIMLAHVAMYEGIVAAHNIAGEEMEMDYRAVPSIIFSNPEVASVGKREKEVDREKVNIYKFPVSANGRARTMEERLGFAKVIEEKETGKVLGVTIVSANATDMIMEGVLGVKYEMVTEKIAEAIHPHPTLTETLLGAFEGNWAIHI</sequence>
<proteinExistence type="inferred from homology"/>
<evidence type="ECO:0000256" key="10">
    <source>
        <dbReference type="PIRSR" id="PIRSR000350-3"/>
    </source>
</evidence>
<evidence type="ECO:0000313" key="16">
    <source>
        <dbReference type="Proteomes" id="UP000555828"/>
    </source>
</evidence>
<dbReference type="FunFam" id="3.30.390.30:FF:000001">
    <property type="entry name" value="Dihydrolipoyl dehydrogenase"/>
    <property type="match status" value="1"/>
</dbReference>
<evidence type="ECO:0000256" key="2">
    <source>
        <dbReference type="ARBA" id="ARBA00007532"/>
    </source>
</evidence>
<evidence type="ECO:0000256" key="9">
    <source>
        <dbReference type="PIRSR" id="PIRSR000350-2"/>
    </source>
</evidence>
<dbReference type="GO" id="GO:0005737">
    <property type="term" value="C:cytoplasm"/>
    <property type="evidence" value="ECO:0007669"/>
    <property type="project" value="UniProtKB-SubCell"/>
</dbReference>
<comment type="subcellular location">
    <subcellularLocation>
        <location evidence="1">Cytoplasm</location>
    </subcellularLocation>
</comment>
<evidence type="ECO:0000256" key="12">
    <source>
        <dbReference type="RuleBase" id="RU003692"/>
    </source>
</evidence>
<dbReference type="EC" id="1.8.1.4" evidence="3 12"/>
<dbReference type="AlphaFoldDB" id="A0A841GGS2"/>
<comment type="similarity">
    <text evidence="2 12">Belongs to the class-I pyridine nucleotide-disulfide oxidoreductase family.</text>
</comment>
<comment type="caution">
    <text evidence="15">The sequence shown here is derived from an EMBL/GenBank/DDBJ whole genome shotgun (WGS) entry which is preliminary data.</text>
</comment>
<feature type="domain" description="FAD/NAD(P)-binding" evidence="14">
    <location>
        <begin position="3"/>
        <end position="313"/>
    </location>
</feature>
<evidence type="ECO:0000256" key="8">
    <source>
        <dbReference type="ARBA" id="ARBA00049187"/>
    </source>
</evidence>
<comment type="cofactor">
    <cofactor evidence="10 12">
        <name>FAD</name>
        <dbReference type="ChEBI" id="CHEBI:57692"/>
    </cofactor>
    <text evidence="10 12">Binds 1 FAD per subunit.</text>
</comment>
<dbReference type="GO" id="GO:0006103">
    <property type="term" value="P:2-oxoglutarate metabolic process"/>
    <property type="evidence" value="ECO:0007669"/>
    <property type="project" value="TreeGrafter"/>
</dbReference>
<reference evidence="15 16" key="1">
    <citation type="submission" date="2020-08" db="EMBL/GenBank/DDBJ databases">
        <title>Genomic Encyclopedia of Type Strains, Phase IV (KMG-IV): sequencing the most valuable type-strain genomes for metagenomic binning, comparative biology and taxonomic classification.</title>
        <authorList>
            <person name="Goeker M."/>
        </authorList>
    </citation>
    <scope>NUCLEOTIDE SEQUENCE [LARGE SCALE GENOMIC DNA]</scope>
    <source>
        <strain evidence="15 16">DSM 13481</strain>
    </source>
</reference>
<feature type="binding site" evidence="10">
    <location>
        <begin position="174"/>
        <end position="181"/>
    </location>
    <ligand>
        <name>NAD(+)</name>
        <dbReference type="ChEBI" id="CHEBI:57540"/>
    </ligand>
</feature>
<dbReference type="SUPFAM" id="SSF51905">
    <property type="entry name" value="FAD/NAD(P)-binding domain"/>
    <property type="match status" value="1"/>
</dbReference>
<dbReference type="EMBL" id="JACHEX010000003">
    <property type="protein sequence ID" value="MBB6062876.1"/>
    <property type="molecule type" value="Genomic_DNA"/>
</dbReference>
<keyword evidence="12" id="KW-0676">Redox-active center</keyword>
<dbReference type="Pfam" id="PF07992">
    <property type="entry name" value="Pyr_redox_2"/>
    <property type="match status" value="1"/>
</dbReference>
<organism evidence="15 16">
    <name type="scientific">Thermosipho japonicus</name>
    <dbReference type="NCBI Taxonomy" id="90323"/>
    <lineage>
        <taxon>Bacteria</taxon>
        <taxon>Thermotogati</taxon>
        <taxon>Thermotogota</taxon>
        <taxon>Thermotogae</taxon>
        <taxon>Thermotogales</taxon>
        <taxon>Fervidobacteriaceae</taxon>
        <taxon>Thermosipho</taxon>
    </lineage>
</organism>
<protein>
    <recommendedName>
        <fullName evidence="3 12">Dihydrolipoyl dehydrogenase</fullName>
        <ecNumber evidence="3 12">1.8.1.4</ecNumber>
    </recommendedName>
</protein>
<dbReference type="PANTHER" id="PTHR22912">
    <property type="entry name" value="DISULFIDE OXIDOREDUCTASE"/>
    <property type="match status" value="1"/>
</dbReference>
<evidence type="ECO:0000256" key="11">
    <source>
        <dbReference type="PIRSR" id="PIRSR000350-4"/>
    </source>
</evidence>
<dbReference type="InterPro" id="IPR001100">
    <property type="entry name" value="Pyr_nuc-diS_OxRdtase"/>
</dbReference>
<feature type="binding site" evidence="10">
    <location>
        <position position="298"/>
    </location>
    <ligand>
        <name>FAD</name>
        <dbReference type="ChEBI" id="CHEBI:57692"/>
    </ligand>
</feature>
<feature type="binding site" evidence="10">
    <location>
        <position position="197"/>
    </location>
    <ligand>
        <name>NAD(+)</name>
        <dbReference type="ChEBI" id="CHEBI:57540"/>
    </ligand>
</feature>
<evidence type="ECO:0000256" key="7">
    <source>
        <dbReference type="ARBA" id="ARBA00023027"/>
    </source>
</evidence>
<comment type="catalytic activity">
    <reaction evidence="8 12">
        <text>N(6)-[(R)-dihydrolipoyl]-L-lysyl-[protein] + NAD(+) = N(6)-[(R)-lipoyl]-L-lysyl-[protein] + NADH + H(+)</text>
        <dbReference type="Rhea" id="RHEA:15045"/>
        <dbReference type="Rhea" id="RHEA-COMP:10474"/>
        <dbReference type="Rhea" id="RHEA-COMP:10475"/>
        <dbReference type="ChEBI" id="CHEBI:15378"/>
        <dbReference type="ChEBI" id="CHEBI:57540"/>
        <dbReference type="ChEBI" id="CHEBI:57945"/>
        <dbReference type="ChEBI" id="CHEBI:83099"/>
        <dbReference type="ChEBI" id="CHEBI:83100"/>
        <dbReference type="EC" id="1.8.1.4"/>
    </reaction>
</comment>
<feature type="active site" description="Proton acceptor" evidence="9">
    <location>
        <position position="428"/>
    </location>
</feature>
<feature type="binding site" evidence="10">
    <location>
        <position position="48"/>
    </location>
    <ligand>
        <name>FAD</name>
        <dbReference type="ChEBI" id="CHEBI:57692"/>
    </ligand>
</feature>
<dbReference type="Gene3D" id="3.30.390.30">
    <property type="match status" value="1"/>
</dbReference>
<evidence type="ECO:0000256" key="5">
    <source>
        <dbReference type="ARBA" id="ARBA00022827"/>
    </source>
</evidence>
<dbReference type="NCBIfam" id="TIGR01350">
    <property type="entry name" value="lipoamide_DH"/>
    <property type="match status" value="1"/>
</dbReference>
<name>A0A841GGS2_9BACT</name>
<evidence type="ECO:0000256" key="6">
    <source>
        <dbReference type="ARBA" id="ARBA00023002"/>
    </source>
</evidence>
<dbReference type="InterPro" id="IPR036188">
    <property type="entry name" value="FAD/NAD-bd_sf"/>
</dbReference>
<dbReference type="Pfam" id="PF02852">
    <property type="entry name" value="Pyr_redox_dim"/>
    <property type="match status" value="1"/>
</dbReference>
<gene>
    <name evidence="15" type="ORF">HNP65_001328</name>
</gene>
<keyword evidence="5 10" id="KW-0274">FAD</keyword>
<dbReference type="InterPro" id="IPR016156">
    <property type="entry name" value="FAD/NAD-linked_Rdtase_dimer_sf"/>
</dbReference>
<dbReference type="InterPro" id="IPR004099">
    <property type="entry name" value="Pyr_nucl-diS_OxRdtase_dimer"/>
</dbReference>
<comment type="miscellaneous">
    <text evidence="12">The active site is a redox-active disulfide bond.</text>
</comment>
<evidence type="ECO:0000256" key="3">
    <source>
        <dbReference type="ARBA" id="ARBA00012608"/>
    </source>
</evidence>
<feature type="disulfide bond" description="Redox-active" evidence="11">
    <location>
        <begin position="39"/>
        <end position="44"/>
    </location>
</feature>
<keyword evidence="4 12" id="KW-0285">Flavoprotein</keyword>